<dbReference type="Pfam" id="PF14524">
    <property type="entry name" value="Wzt_C"/>
    <property type="match status" value="1"/>
</dbReference>
<evidence type="ECO:0000256" key="3">
    <source>
        <dbReference type="ARBA" id="ARBA00022741"/>
    </source>
</evidence>
<dbReference type="RefSeq" id="WP_223629076.1">
    <property type="nucleotide sequence ID" value="NZ_JAIQDJ010000004.1"/>
</dbReference>
<dbReference type="InterPro" id="IPR027417">
    <property type="entry name" value="P-loop_NTPase"/>
</dbReference>
<dbReference type="PROSITE" id="PS00211">
    <property type="entry name" value="ABC_TRANSPORTER_1"/>
    <property type="match status" value="1"/>
</dbReference>
<feature type="domain" description="ABC transporter" evidence="5">
    <location>
        <begin position="54"/>
        <end position="274"/>
    </location>
</feature>
<dbReference type="SUPFAM" id="SSF52540">
    <property type="entry name" value="P-loop containing nucleoside triphosphate hydrolases"/>
    <property type="match status" value="1"/>
</dbReference>
<evidence type="ECO:0000256" key="4">
    <source>
        <dbReference type="ARBA" id="ARBA00022840"/>
    </source>
</evidence>
<dbReference type="InterPro" id="IPR029439">
    <property type="entry name" value="Wzt_C"/>
</dbReference>
<dbReference type="InterPro" id="IPR050683">
    <property type="entry name" value="Bact_Polysacc_Export_ATP-bd"/>
</dbReference>
<organism evidence="6 7">
    <name type="scientific">Thermomonas beijingensis</name>
    <dbReference type="NCBI Taxonomy" id="2872701"/>
    <lineage>
        <taxon>Bacteria</taxon>
        <taxon>Pseudomonadati</taxon>
        <taxon>Pseudomonadota</taxon>
        <taxon>Gammaproteobacteria</taxon>
        <taxon>Lysobacterales</taxon>
        <taxon>Lysobacteraceae</taxon>
        <taxon>Thermomonas</taxon>
    </lineage>
</organism>
<dbReference type="Gene3D" id="3.40.50.300">
    <property type="entry name" value="P-loop containing nucleotide triphosphate hydrolases"/>
    <property type="match status" value="1"/>
</dbReference>
<evidence type="ECO:0000256" key="1">
    <source>
        <dbReference type="ARBA" id="ARBA00005417"/>
    </source>
</evidence>
<evidence type="ECO:0000313" key="6">
    <source>
        <dbReference type="EMBL" id="MBZ4186396.1"/>
    </source>
</evidence>
<accession>A0ABS7TEV1</accession>
<evidence type="ECO:0000256" key="2">
    <source>
        <dbReference type="ARBA" id="ARBA00022448"/>
    </source>
</evidence>
<keyword evidence="3" id="KW-0547">Nucleotide-binding</keyword>
<dbReference type="PANTHER" id="PTHR46743">
    <property type="entry name" value="TEICHOIC ACIDS EXPORT ATP-BINDING PROTEIN TAGH"/>
    <property type="match status" value="1"/>
</dbReference>
<dbReference type="Proteomes" id="UP001430290">
    <property type="component" value="Unassembled WGS sequence"/>
</dbReference>
<dbReference type="PROSITE" id="PS50893">
    <property type="entry name" value="ABC_TRANSPORTER_2"/>
    <property type="match status" value="1"/>
</dbReference>
<comment type="similarity">
    <text evidence="1">Belongs to the ABC transporter superfamily.</text>
</comment>
<evidence type="ECO:0000313" key="7">
    <source>
        <dbReference type="Proteomes" id="UP001430290"/>
    </source>
</evidence>
<reference evidence="6" key="1">
    <citation type="submission" date="2021-09" db="EMBL/GenBank/DDBJ databases">
        <authorList>
            <person name="Wu T."/>
            <person name="Guo S.Z."/>
        </authorList>
    </citation>
    <scope>NUCLEOTIDE SEQUENCE</scope>
    <source>
        <strain evidence="6">RSS-23</strain>
    </source>
</reference>
<sequence length="438" mass="47561">MSADFPLAHSQPVIVVKDVCKTFRIWASPAQRLIAPALHRAGTALAIASPSFAQRLHASAQRRLHVHEALHDISFSLQRGQALGIIGLNGSGKSTLLQIIAGVLPASSGTVYTHGRVAALLELGSGFNPDLTGRENIYINGAILGLSSARIDTLLSDIIAFADIGDYIDQPVKTYSSGMAVRLAFSVQVHVEPDILIVDEALAVGDAAFQAKAMTRIQEILARGTTLLFVGHDLNAVRTFCQHAILLEQGRMAMLGAPEEVIEEYLFRVHAKAQAAGLAPPIRTAQGFRCEDGGVLALQFANGMQHLALGFDAPFQVCVALEVDPGLADVACILDILDEHGVPLSGRRIRLPPRTPQQPHVRIQVEFRAQLAHGIYRIRARLVQAPDLHQHHRRVLCRHESDLSFEVIDNSIERFNGLFPLPADVQVQVLPGNDQHPD</sequence>
<keyword evidence="7" id="KW-1185">Reference proteome</keyword>
<dbReference type="GO" id="GO:0005524">
    <property type="term" value="F:ATP binding"/>
    <property type="evidence" value="ECO:0007669"/>
    <property type="project" value="UniProtKB-KW"/>
</dbReference>
<comment type="caution">
    <text evidence="6">The sequence shown here is derived from an EMBL/GenBank/DDBJ whole genome shotgun (WGS) entry which is preliminary data.</text>
</comment>
<dbReference type="EMBL" id="JAIQDJ010000004">
    <property type="protein sequence ID" value="MBZ4186396.1"/>
    <property type="molecule type" value="Genomic_DNA"/>
</dbReference>
<dbReference type="CDD" id="cd03220">
    <property type="entry name" value="ABC_KpsT_Wzt"/>
    <property type="match status" value="1"/>
</dbReference>
<keyword evidence="2" id="KW-0813">Transport</keyword>
<dbReference type="InterPro" id="IPR003439">
    <property type="entry name" value="ABC_transporter-like_ATP-bd"/>
</dbReference>
<dbReference type="Pfam" id="PF00005">
    <property type="entry name" value="ABC_tran"/>
    <property type="match status" value="1"/>
</dbReference>
<gene>
    <name evidence="6" type="ORF">K7B09_08680</name>
</gene>
<dbReference type="PANTHER" id="PTHR46743:SF2">
    <property type="entry name" value="TEICHOIC ACIDS EXPORT ATP-BINDING PROTEIN TAGH"/>
    <property type="match status" value="1"/>
</dbReference>
<evidence type="ECO:0000259" key="5">
    <source>
        <dbReference type="PROSITE" id="PS50893"/>
    </source>
</evidence>
<dbReference type="InterPro" id="IPR015860">
    <property type="entry name" value="ABC_transpr_TagH-like"/>
</dbReference>
<protein>
    <submittedName>
        <fullName evidence="6">ATP-binding cassette domain-containing protein</fullName>
    </submittedName>
</protein>
<dbReference type="SMART" id="SM00382">
    <property type="entry name" value="AAA"/>
    <property type="match status" value="1"/>
</dbReference>
<dbReference type="InterPro" id="IPR003593">
    <property type="entry name" value="AAA+_ATPase"/>
</dbReference>
<proteinExistence type="inferred from homology"/>
<dbReference type="InterPro" id="IPR017871">
    <property type="entry name" value="ABC_transporter-like_CS"/>
</dbReference>
<name>A0ABS7TEV1_9GAMM</name>
<keyword evidence="4 6" id="KW-0067">ATP-binding</keyword>